<proteinExistence type="predicted"/>
<dbReference type="InterPro" id="IPR008906">
    <property type="entry name" value="HATC_C_dom"/>
</dbReference>
<dbReference type="PANTHER" id="PTHR23272:SF166">
    <property type="entry name" value="ZINC FINGER BED DOMAIN-CONTAINING PROTEIN RICESLEEPER 2-LIKE ISOFORM X1"/>
    <property type="match status" value="1"/>
</dbReference>
<accession>A0A1J3H0L5</accession>
<evidence type="ECO:0000259" key="2">
    <source>
        <dbReference type="Pfam" id="PF14372"/>
    </source>
</evidence>
<dbReference type="EMBL" id="GEVL01015443">
    <property type="protein sequence ID" value="JAU61898.1"/>
    <property type="molecule type" value="Transcribed_RNA"/>
</dbReference>
<gene>
    <name evidence="3" type="ORF">LE_TR10802_c1_g1_i1_g.35823</name>
</gene>
<name>A0A1J3H0L5_NOCCA</name>
<dbReference type="PANTHER" id="PTHR23272">
    <property type="entry name" value="BED FINGER-RELATED"/>
    <property type="match status" value="1"/>
</dbReference>
<evidence type="ECO:0000259" key="1">
    <source>
        <dbReference type="Pfam" id="PF05699"/>
    </source>
</evidence>
<dbReference type="SUPFAM" id="SSF53098">
    <property type="entry name" value="Ribonuclease H-like"/>
    <property type="match status" value="1"/>
</dbReference>
<dbReference type="AlphaFoldDB" id="A0A1J3H0L5"/>
<dbReference type="InterPro" id="IPR012337">
    <property type="entry name" value="RNaseH-like_sf"/>
</dbReference>
<protein>
    <submittedName>
        <fullName evidence="3">Zinc finger BED domain-containing protein RICESLEEPER 2</fullName>
    </submittedName>
</protein>
<dbReference type="GO" id="GO:0046983">
    <property type="term" value="F:protein dimerization activity"/>
    <property type="evidence" value="ECO:0007669"/>
    <property type="project" value="InterPro"/>
</dbReference>
<reference evidence="3" key="1">
    <citation type="submission" date="2016-07" db="EMBL/GenBank/DDBJ databases">
        <title>De novo transcriptome assembly of four accessions of the metal hyperaccumulator plant Noccaea caerulescens.</title>
        <authorList>
            <person name="Blande D."/>
            <person name="Halimaa P."/>
            <person name="Tervahauta A.I."/>
            <person name="Aarts M.G."/>
            <person name="Karenlampi S.O."/>
        </authorList>
    </citation>
    <scope>NUCLEOTIDE SEQUENCE</scope>
</reference>
<feature type="domain" description="hAT-like transposase RNase-H fold" evidence="2">
    <location>
        <begin position="83"/>
        <end position="182"/>
    </location>
</feature>
<evidence type="ECO:0000313" key="3">
    <source>
        <dbReference type="EMBL" id="JAU61898.1"/>
    </source>
</evidence>
<sequence>MFQNCMETVGIPLDEPGLVMDVTTRWNSTHLMLSRAINFKEAFRNLAEVERSYKTLPSDLEWERGEMICQFLQPFAEITKLISGSSYPTANLYFMQVWNIKMWLRDHEDSDDHIIREMVEPMQEKFDKYWEEFSDILAIAAVLDPRLKLPTLEFCYTALEPSSSKSHVSHIRSKMVKLFGAYKRNTSNITTSQASISRKDLPSGYDGLYSYFSQKTGGSGKSPLDTYLEEPVLDMISFRNMNIIEYWKNNSSRYKELSSMALDVLSIPITTVASESSFSIGSRVLNKYRSCLLPTNVQALICARNWFRGFQEISDEFEILEEKEKNEKVVRVE</sequence>
<dbReference type="InterPro" id="IPR025525">
    <property type="entry name" value="hAT-like_transposase_RNase-H"/>
</dbReference>
<dbReference type="Pfam" id="PF05699">
    <property type="entry name" value="Dimer_Tnp_hAT"/>
    <property type="match status" value="1"/>
</dbReference>
<dbReference type="GO" id="GO:0003677">
    <property type="term" value="F:DNA binding"/>
    <property type="evidence" value="ECO:0007669"/>
    <property type="project" value="InterPro"/>
</dbReference>
<organism evidence="3">
    <name type="scientific">Noccaea caerulescens</name>
    <name type="common">Alpine penny-cress</name>
    <name type="synonym">Thlaspi caerulescens</name>
    <dbReference type="NCBI Taxonomy" id="107243"/>
    <lineage>
        <taxon>Eukaryota</taxon>
        <taxon>Viridiplantae</taxon>
        <taxon>Streptophyta</taxon>
        <taxon>Embryophyta</taxon>
        <taxon>Tracheophyta</taxon>
        <taxon>Spermatophyta</taxon>
        <taxon>Magnoliopsida</taxon>
        <taxon>eudicotyledons</taxon>
        <taxon>Gunneridae</taxon>
        <taxon>Pentapetalae</taxon>
        <taxon>rosids</taxon>
        <taxon>malvids</taxon>
        <taxon>Brassicales</taxon>
        <taxon>Brassicaceae</taxon>
        <taxon>Coluteocarpeae</taxon>
        <taxon>Noccaea</taxon>
    </lineage>
</organism>
<dbReference type="Pfam" id="PF14372">
    <property type="entry name" value="hAT-like_RNase-H"/>
    <property type="match status" value="1"/>
</dbReference>
<feature type="domain" description="HAT C-terminal dimerisation" evidence="1">
    <location>
        <begin position="224"/>
        <end position="307"/>
    </location>
</feature>